<dbReference type="InterPro" id="IPR001789">
    <property type="entry name" value="Sig_transdc_resp-reg_receiver"/>
</dbReference>
<sequence>MSFVSGPPPIPAPVQTTPPPDPNNPVRVLVVDDHAFFRRGLVSVLDVEDDIEIVGEAGDGEDAVRRASALRPDVVLMDVRMPRASGIDACAEIKRAVPHCKIVMLTISDEEADLFEAIKGGATGYLLKEIAVEELADAIRAVIDGQSFINPFMALRLIGEVSAIAKRERSQPAQSPAPELSQRENEVLRQIARGLSNREIGNRLFISENTVKNHVRHILDKLGLHSRVEAAAYAARVFDDAGEEDPPDGTAVSLR</sequence>
<dbReference type="PROSITE" id="PS00622">
    <property type="entry name" value="HTH_LUXR_1"/>
    <property type="match status" value="1"/>
</dbReference>
<comment type="caution">
    <text evidence="7">The sequence shown here is derived from an EMBL/GenBank/DDBJ whole genome shotgun (WGS) entry which is preliminary data.</text>
</comment>
<organism evidence="7 8">
    <name type="scientific">Lipingzhangella rawalii</name>
    <dbReference type="NCBI Taxonomy" id="2055835"/>
    <lineage>
        <taxon>Bacteria</taxon>
        <taxon>Bacillati</taxon>
        <taxon>Actinomycetota</taxon>
        <taxon>Actinomycetes</taxon>
        <taxon>Streptosporangiales</taxon>
        <taxon>Nocardiopsidaceae</taxon>
        <taxon>Lipingzhangella</taxon>
    </lineage>
</organism>
<evidence type="ECO:0000256" key="1">
    <source>
        <dbReference type="ARBA" id="ARBA00022553"/>
    </source>
</evidence>
<keyword evidence="1 3" id="KW-0597">Phosphoprotein</keyword>
<evidence type="ECO:0000259" key="6">
    <source>
        <dbReference type="PROSITE" id="PS50110"/>
    </source>
</evidence>
<feature type="compositionally biased region" description="Pro residues" evidence="4">
    <location>
        <begin position="1"/>
        <end position="23"/>
    </location>
</feature>
<dbReference type="PRINTS" id="PR00038">
    <property type="entry name" value="HTHLUXR"/>
</dbReference>
<dbReference type="InterPro" id="IPR058245">
    <property type="entry name" value="NreC/VraR/RcsB-like_REC"/>
</dbReference>
<evidence type="ECO:0000256" key="2">
    <source>
        <dbReference type="ARBA" id="ARBA00023125"/>
    </source>
</evidence>
<evidence type="ECO:0000313" key="7">
    <source>
        <dbReference type="EMBL" id="MDS1269867.1"/>
    </source>
</evidence>
<dbReference type="PANTHER" id="PTHR43214">
    <property type="entry name" value="TWO-COMPONENT RESPONSE REGULATOR"/>
    <property type="match status" value="1"/>
</dbReference>
<feature type="domain" description="HTH luxR-type" evidence="5">
    <location>
        <begin position="173"/>
        <end position="238"/>
    </location>
</feature>
<proteinExistence type="predicted"/>
<dbReference type="EMBL" id="JAVLVT010000002">
    <property type="protein sequence ID" value="MDS1269867.1"/>
    <property type="molecule type" value="Genomic_DNA"/>
</dbReference>
<evidence type="ECO:0000256" key="4">
    <source>
        <dbReference type="SAM" id="MobiDB-lite"/>
    </source>
</evidence>
<dbReference type="InterPro" id="IPR011006">
    <property type="entry name" value="CheY-like_superfamily"/>
</dbReference>
<dbReference type="SUPFAM" id="SSF52172">
    <property type="entry name" value="CheY-like"/>
    <property type="match status" value="1"/>
</dbReference>
<dbReference type="Gene3D" id="3.40.50.2300">
    <property type="match status" value="1"/>
</dbReference>
<keyword evidence="2" id="KW-0238">DNA-binding</keyword>
<dbReference type="PANTHER" id="PTHR43214:SF37">
    <property type="entry name" value="TRANSCRIPTIONAL REGULATORY PROTEIN YDFI"/>
    <property type="match status" value="1"/>
</dbReference>
<dbReference type="PROSITE" id="PS50110">
    <property type="entry name" value="RESPONSE_REGULATORY"/>
    <property type="match status" value="1"/>
</dbReference>
<evidence type="ECO:0000256" key="3">
    <source>
        <dbReference type="PROSITE-ProRule" id="PRU00169"/>
    </source>
</evidence>
<feature type="region of interest" description="Disordered" evidence="4">
    <location>
        <begin position="1"/>
        <end position="24"/>
    </location>
</feature>
<dbReference type="Pfam" id="PF00196">
    <property type="entry name" value="GerE"/>
    <property type="match status" value="1"/>
</dbReference>
<dbReference type="InterPro" id="IPR039420">
    <property type="entry name" value="WalR-like"/>
</dbReference>
<keyword evidence="8" id="KW-1185">Reference proteome</keyword>
<feature type="modified residue" description="4-aspartylphosphate" evidence="3">
    <location>
        <position position="78"/>
    </location>
</feature>
<dbReference type="CDD" id="cd17535">
    <property type="entry name" value="REC_NarL-like"/>
    <property type="match status" value="1"/>
</dbReference>
<gene>
    <name evidence="7" type="ORF">RIF23_06110</name>
</gene>
<accession>A0ABU2H4E6</accession>
<dbReference type="Pfam" id="PF00072">
    <property type="entry name" value="Response_reg"/>
    <property type="match status" value="1"/>
</dbReference>
<protein>
    <submittedName>
        <fullName evidence="7">Response regulator transcription factor</fullName>
    </submittedName>
</protein>
<dbReference type="SMART" id="SM00448">
    <property type="entry name" value="REC"/>
    <property type="match status" value="1"/>
</dbReference>
<dbReference type="InterPro" id="IPR016032">
    <property type="entry name" value="Sig_transdc_resp-reg_C-effctor"/>
</dbReference>
<dbReference type="RefSeq" id="WP_310911402.1">
    <property type="nucleotide sequence ID" value="NZ_JAVLVT010000002.1"/>
</dbReference>
<reference evidence="8" key="1">
    <citation type="submission" date="2023-07" db="EMBL/GenBank/DDBJ databases">
        <title>Novel species in the genus Lipingzhangella isolated from Sambhar Salt Lake.</title>
        <authorList>
            <person name="Jiya N."/>
            <person name="Kajale S."/>
            <person name="Sharma A."/>
        </authorList>
    </citation>
    <scope>NUCLEOTIDE SEQUENCE [LARGE SCALE GENOMIC DNA]</scope>
    <source>
        <strain evidence="8">LS1_29</strain>
    </source>
</reference>
<evidence type="ECO:0000259" key="5">
    <source>
        <dbReference type="PROSITE" id="PS50043"/>
    </source>
</evidence>
<dbReference type="InterPro" id="IPR000792">
    <property type="entry name" value="Tscrpt_reg_LuxR_C"/>
</dbReference>
<dbReference type="SUPFAM" id="SSF46894">
    <property type="entry name" value="C-terminal effector domain of the bipartite response regulators"/>
    <property type="match status" value="1"/>
</dbReference>
<evidence type="ECO:0000313" key="8">
    <source>
        <dbReference type="Proteomes" id="UP001250214"/>
    </source>
</evidence>
<name>A0ABU2H4E6_9ACTN</name>
<feature type="domain" description="Response regulatory" evidence="6">
    <location>
        <begin position="27"/>
        <end position="143"/>
    </location>
</feature>
<dbReference type="PROSITE" id="PS50043">
    <property type="entry name" value="HTH_LUXR_2"/>
    <property type="match status" value="1"/>
</dbReference>
<dbReference type="Proteomes" id="UP001250214">
    <property type="component" value="Unassembled WGS sequence"/>
</dbReference>
<dbReference type="SMART" id="SM00421">
    <property type="entry name" value="HTH_LUXR"/>
    <property type="match status" value="1"/>
</dbReference>
<dbReference type="CDD" id="cd06170">
    <property type="entry name" value="LuxR_C_like"/>
    <property type="match status" value="1"/>
</dbReference>